<proteinExistence type="predicted"/>
<organism evidence="1 2">
    <name type="scientific">Candidatus Magnetominusculus xianensis</name>
    <dbReference type="NCBI Taxonomy" id="1748249"/>
    <lineage>
        <taxon>Bacteria</taxon>
        <taxon>Pseudomonadati</taxon>
        <taxon>Nitrospirota</taxon>
        <taxon>Nitrospiria</taxon>
        <taxon>Nitrospirales</taxon>
        <taxon>Nitrospiraceae</taxon>
        <taxon>Candidatus Magnetominusculus</taxon>
    </lineage>
</organism>
<evidence type="ECO:0000313" key="2">
    <source>
        <dbReference type="Proteomes" id="UP000060487"/>
    </source>
</evidence>
<reference evidence="1 2" key="1">
    <citation type="submission" date="2015-11" db="EMBL/GenBank/DDBJ databases">
        <authorList>
            <person name="Lin W."/>
        </authorList>
    </citation>
    <scope>NUCLEOTIDE SEQUENCE [LARGE SCALE GENOMIC DNA]</scope>
    <source>
        <strain evidence="1 2">HCH-1</strain>
    </source>
</reference>
<dbReference type="InterPro" id="IPR014985">
    <property type="entry name" value="WbqC"/>
</dbReference>
<comment type="caution">
    <text evidence="1">The sequence shown here is derived from an EMBL/GenBank/DDBJ whole genome shotgun (WGS) entry which is preliminary data.</text>
</comment>
<evidence type="ECO:0000313" key="1">
    <source>
        <dbReference type="EMBL" id="KWT78357.1"/>
    </source>
</evidence>
<gene>
    <name evidence="1" type="ORF">ASN18_2862</name>
</gene>
<dbReference type="Pfam" id="PF08889">
    <property type="entry name" value="WbqC"/>
    <property type="match status" value="1"/>
</dbReference>
<keyword evidence="2" id="KW-1185">Reference proteome</keyword>
<protein>
    <submittedName>
        <fullName evidence="1">WbqC-like protein family protein</fullName>
    </submittedName>
</protein>
<dbReference type="EMBL" id="LNQR01000116">
    <property type="protein sequence ID" value="KWT78357.1"/>
    <property type="molecule type" value="Genomic_DNA"/>
</dbReference>
<name>A0ABR5SBY1_9BACT</name>
<sequence>MKVSIMQPGYLPWLGFFELMERSDVFIIYDDVDYNTSSWRNRNRIRTKDGSAWLTVPVLTKGRSGQKINEVQINNNDSKWTQKHYKSLVQYYGRSPYFDRYNPFFRDLYNSSWVKLIDLDMEIINYMRQELDIGTKIIYSSTLYGAGQKNVRIIEICREFAASEYISPNGAKSYIEPQLFEQANIKLKFQNYKHPVYRQVYDGFVSHLSTVDLLFNHGGFSKEIIMSGSCLPNSNS</sequence>
<accession>A0ABR5SBY1</accession>
<dbReference type="Proteomes" id="UP000060487">
    <property type="component" value="Unassembled WGS sequence"/>
</dbReference>
<dbReference type="RefSeq" id="WP_157073020.1">
    <property type="nucleotide sequence ID" value="NZ_LNQR01000116.1"/>
</dbReference>